<dbReference type="InterPro" id="IPR009326">
    <property type="entry name" value="DUF984"/>
</dbReference>
<evidence type="ECO:0000313" key="1">
    <source>
        <dbReference type="EMBL" id="ANK62652.1"/>
    </source>
</evidence>
<dbReference type="OrthoDB" id="9807542at2"/>
<evidence type="ECO:0000313" key="2">
    <source>
        <dbReference type="Proteomes" id="UP000078582"/>
    </source>
</evidence>
<gene>
    <name evidence="1" type="ORF">AYR53_07620</name>
</gene>
<accession>A0A192H351</accession>
<dbReference type="KEGG" id="lbt:AYR52_02500"/>
<dbReference type="SUPFAM" id="SSF88697">
    <property type="entry name" value="PUA domain-like"/>
    <property type="match status" value="1"/>
</dbReference>
<dbReference type="RefSeq" id="WP_068223464.1">
    <property type="nucleotide sequence ID" value="NZ_CP014623.1"/>
</dbReference>
<dbReference type="CDD" id="cd06553">
    <property type="entry name" value="ASCH_Ef3133_like"/>
    <property type="match status" value="1"/>
</dbReference>
<dbReference type="PANTHER" id="PTHR39203:SF1">
    <property type="entry name" value="CYTOPLASMIC PROTEIN"/>
    <property type="match status" value="1"/>
</dbReference>
<protein>
    <submittedName>
        <fullName evidence="1">RNA-binding protein</fullName>
    </submittedName>
</protein>
<dbReference type="STRING" id="375175.AYR53_07620"/>
<proteinExistence type="predicted"/>
<dbReference type="InterPro" id="IPR007374">
    <property type="entry name" value="ASCH_domain"/>
</dbReference>
<dbReference type="AlphaFoldDB" id="A0A192H351"/>
<reference evidence="1 2" key="1">
    <citation type="submission" date="2016-03" db="EMBL/GenBank/DDBJ databases">
        <title>Pediococcus and Lactobacillus from brewery environment - whole genome sequencing and assembly.</title>
        <authorList>
            <person name="Behr J."/>
            <person name="Geissler A.J."/>
            <person name="Vogel R.F."/>
        </authorList>
    </citation>
    <scope>NUCLEOTIDE SEQUENCE [LARGE SCALE GENOMIC DNA]</scope>
    <source>
        <strain evidence="1 2">TMW 1.1989</strain>
    </source>
</reference>
<dbReference type="InterPro" id="IPR015947">
    <property type="entry name" value="PUA-like_sf"/>
</dbReference>
<organism evidence="1 2">
    <name type="scientific">Loigolactobacillus backii</name>
    <dbReference type="NCBI Taxonomy" id="375175"/>
    <lineage>
        <taxon>Bacteria</taxon>
        <taxon>Bacillati</taxon>
        <taxon>Bacillota</taxon>
        <taxon>Bacilli</taxon>
        <taxon>Lactobacillales</taxon>
        <taxon>Lactobacillaceae</taxon>
        <taxon>Loigolactobacillus</taxon>
    </lineage>
</organism>
<sequence>MNNESAQKMWAAFVAEHPEITATYDVWSFGSTAESADQLARLVIAHQKTATTSNYALYQLTNEPVPTVGRYSVILNGHQQAVAIIRTTAVQVLPFGDVGVDQAYAEGEGDQTIAYWRNIHRKVFTDELAAVQKTFTDQSLVLLEQFALLFHD</sequence>
<keyword evidence="2" id="KW-1185">Reference proteome</keyword>
<name>A0A192H351_9LACO</name>
<dbReference type="PANTHER" id="PTHR39203">
    <property type="entry name" value="CYTOPLASMIC PROTEIN-RELATED"/>
    <property type="match status" value="1"/>
</dbReference>
<dbReference type="Pfam" id="PF04266">
    <property type="entry name" value="ASCH"/>
    <property type="match status" value="1"/>
</dbReference>
<dbReference type="SMART" id="SM01022">
    <property type="entry name" value="ASCH"/>
    <property type="match status" value="1"/>
</dbReference>
<dbReference type="Gene3D" id="3.10.400.10">
    <property type="entry name" value="Sulfate adenylyltransferase"/>
    <property type="match status" value="1"/>
</dbReference>
<dbReference type="PIRSF" id="PIRSF021320">
    <property type="entry name" value="DUF984"/>
    <property type="match status" value="1"/>
</dbReference>
<dbReference type="EMBL" id="CP014873">
    <property type="protein sequence ID" value="ANK62652.1"/>
    <property type="molecule type" value="Genomic_DNA"/>
</dbReference>
<dbReference type="Proteomes" id="UP000078582">
    <property type="component" value="Chromosome"/>
</dbReference>
<dbReference type="GeneID" id="42982120"/>